<dbReference type="Gene3D" id="3.30.565.10">
    <property type="entry name" value="Histidine kinase-like ATPase, C-terminal domain"/>
    <property type="match status" value="1"/>
</dbReference>
<evidence type="ECO:0000256" key="1">
    <source>
        <dbReference type="ARBA" id="ARBA00000085"/>
    </source>
</evidence>
<evidence type="ECO:0000256" key="7">
    <source>
        <dbReference type="ARBA" id="ARBA00023012"/>
    </source>
</evidence>
<comment type="caution">
    <text evidence="16">The sequence shown here is derived from an EMBL/GenBank/DDBJ whole genome shotgun (WGS) entry which is preliminary data.</text>
</comment>
<dbReference type="PANTHER" id="PTHR43395">
    <property type="entry name" value="SENSOR HISTIDINE KINASE CHEA"/>
    <property type="match status" value="1"/>
</dbReference>
<dbReference type="FunFam" id="3.30.565.10:FF:000016">
    <property type="entry name" value="Chemotaxis protein CheA, putative"/>
    <property type="match status" value="1"/>
</dbReference>
<dbReference type="Proteomes" id="UP000245474">
    <property type="component" value="Unassembled WGS sequence"/>
</dbReference>
<name>A0A2U2MW66_9GAMM</name>
<dbReference type="GO" id="GO:0006935">
    <property type="term" value="P:chemotaxis"/>
    <property type="evidence" value="ECO:0007669"/>
    <property type="project" value="InterPro"/>
</dbReference>
<sequence length="937" mass="97293">MSSSEVLDCLAEAVAATADPLAEALAEFCAAADEDTAAAALEPCIDELERLGDGARAAGLEVLAEVCARLGEGLSALSVASAEARVAVMDGLLDWPAAVLHYLQEPEAETAAAGPVTVLADPAWPQPLDDAQATALVGRLMDDAGGAEPEDPATAGAAGVREATPAAVSLAPAAGVDPQVVDAFLQDAPEQAAGLAAALAALARGEAAAASRDTARRLAHTLKGAAAVAGIEGVANLTHRLEDILDHLSATDGVPDAPLMTTLTAASDCLEAMIDALLGRDQPPADAVAVLQAVIDAAAALETGAPAPEAPSRQALPAAAEATADPASAPDHTGEAAEPQRTLRVPLPTVDTLFRVTGELAVEAGQLEAVTERLQGLQRRLAEQDQVVQQRIFELEDLIDVRDVASAGYGLGAAVGGDFDPLEMDRYNELHSCSRALAEAVADWRELRLGVDEEIGRLRTLLAGQRRLNQDLEASVLATRLLPVSGLVPRLQRAVRQAARVSGREASLEIQGESLQLDAEILDGLMDPLLHLLRNAVDHGIEAPSVRAARGKPASGRLQLSFSREGSLAVVRCRDDGAGLDLDAIRHQARLRGLAEAPEGLSDAAAARLVLLPGFSTREAVSQLSGRGVGLDVVNDRVRRLKGRLDIRTMPGEGSEFIIRLPASLVSLHCLLVQAGGEQVAVPGSDVQRVPLPAAGGIETVDGETRYRSGEEDYPAISLAALLGRRAEAPPAEAPVLLVAADEGVTAVAVDTLVGSRDLVLKGFGRYLPALPGVRGGAILGDGTVTTVLDLPALLRAPALTEAAVALGEAAEPLRAGGADVLIVDDSLSVRRALGQCLEDAGYHVRRARDGVEAVAMIAERTPQLVVADLEMPRMNGLELTQRLRADTATRALPVIMLTSRAMEKHRRQAEAAGVTAYLTKPFQEEGLLDSVATALA</sequence>
<dbReference type="Gene3D" id="2.30.30.40">
    <property type="entry name" value="SH3 Domains"/>
    <property type="match status" value="1"/>
</dbReference>
<evidence type="ECO:0000256" key="8">
    <source>
        <dbReference type="ARBA" id="ARBA00035100"/>
    </source>
</evidence>
<dbReference type="SUPFAM" id="SSF55874">
    <property type="entry name" value="ATPase domain of HSP90 chaperone/DNA topoisomerase II/histidine kinase"/>
    <property type="match status" value="1"/>
</dbReference>
<feature type="compositionally biased region" description="Low complexity" evidence="11">
    <location>
        <begin position="305"/>
        <end position="330"/>
    </location>
</feature>
<evidence type="ECO:0000313" key="16">
    <source>
        <dbReference type="EMBL" id="PWG61105.1"/>
    </source>
</evidence>
<keyword evidence="4 10" id="KW-0597">Phosphoprotein</keyword>
<dbReference type="PANTHER" id="PTHR43395:SF8">
    <property type="entry name" value="HISTIDINE KINASE"/>
    <property type="match status" value="1"/>
</dbReference>
<dbReference type="Pfam" id="PF00072">
    <property type="entry name" value="Response_reg"/>
    <property type="match status" value="1"/>
</dbReference>
<dbReference type="InterPro" id="IPR004358">
    <property type="entry name" value="Sig_transdc_His_kin-like_C"/>
</dbReference>
<organism evidence="16 17">
    <name type="scientific">Sediminicurvatus halobius</name>
    <dbReference type="NCBI Taxonomy" id="2182432"/>
    <lineage>
        <taxon>Bacteria</taxon>
        <taxon>Pseudomonadati</taxon>
        <taxon>Pseudomonadota</taxon>
        <taxon>Gammaproteobacteria</taxon>
        <taxon>Chromatiales</taxon>
        <taxon>Ectothiorhodospiraceae</taxon>
        <taxon>Sediminicurvatus</taxon>
    </lineage>
</organism>
<dbReference type="SMART" id="SM00448">
    <property type="entry name" value="REC"/>
    <property type="match status" value="1"/>
</dbReference>
<comment type="function">
    <text evidence="8">Involved in the transmission of sensory signals from the chemoreceptors to the flagellar motors. CheA is autophosphorylated; it can transfer its phosphate group to either CheB or CheY.</text>
</comment>
<evidence type="ECO:0000256" key="11">
    <source>
        <dbReference type="SAM" id="MobiDB-lite"/>
    </source>
</evidence>
<comment type="catalytic activity">
    <reaction evidence="1">
        <text>ATP + protein L-histidine = ADP + protein N-phospho-L-histidine.</text>
        <dbReference type="EC" id="2.7.13.3"/>
    </reaction>
</comment>
<keyword evidence="6" id="KW-0418">Kinase</keyword>
<dbReference type="SMART" id="SM00260">
    <property type="entry name" value="CheW"/>
    <property type="match status" value="1"/>
</dbReference>
<evidence type="ECO:0000256" key="2">
    <source>
        <dbReference type="ARBA" id="ARBA00012438"/>
    </source>
</evidence>
<dbReference type="InterPro" id="IPR036061">
    <property type="entry name" value="CheW-like_dom_sf"/>
</dbReference>
<evidence type="ECO:0000256" key="3">
    <source>
        <dbReference type="ARBA" id="ARBA00021495"/>
    </source>
</evidence>
<dbReference type="OrthoDB" id="9803176at2"/>
<evidence type="ECO:0000256" key="6">
    <source>
        <dbReference type="ARBA" id="ARBA00022777"/>
    </source>
</evidence>
<dbReference type="RefSeq" id="WP_109680228.1">
    <property type="nucleotide sequence ID" value="NZ_CP086615.1"/>
</dbReference>
<evidence type="ECO:0000313" key="17">
    <source>
        <dbReference type="Proteomes" id="UP000245474"/>
    </source>
</evidence>
<protein>
    <recommendedName>
        <fullName evidence="3">Chemotaxis protein CheA</fullName>
        <ecNumber evidence="2">2.7.13.3</ecNumber>
    </recommendedName>
</protein>
<dbReference type="SUPFAM" id="SSF52172">
    <property type="entry name" value="CheY-like"/>
    <property type="match status" value="1"/>
</dbReference>
<dbReference type="InterPro" id="IPR003594">
    <property type="entry name" value="HATPase_dom"/>
</dbReference>
<dbReference type="InterPro" id="IPR001789">
    <property type="entry name" value="Sig_transdc_resp-reg_receiver"/>
</dbReference>
<proteinExistence type="predicted"/>
<dbReference type="PROSITE" id="PS50110">
    <property type="entry name" value="RESPONSE_REGULATORY"/>
    <property type="match status" value="1"/>
</dbReference>
<dbReference type="Pfam" id="PF01584">
    <property type="entry name" value="CheW"/>
    <property type="match status" value="1"/>
</dbReference>
<dbReference type="InterPro" id="IPR051315">
    <property type="entry name" value="Bact_Chemotaxis_CheA"/>
</dbReference>
<dbReference type="Gene3D" id="3.40.50.2300">
    <property type="match status" value="1"/>
</dbReference>
<dbReference type="InterPro" id="IPR008207">
    <property type="entry name" value="Sig_transdc_His_kin_Hpt_dom"/>
</dbReference>
<evidence type="ECO:0000259" key="12">
    <source>
        <dbReference type="PROSITE" id="PS50109"/>
    </source>
</evidence>
<evidence type="ECO:0000259" key="14">
    <source>
        <dbReference type="PROSITE" id="PS50851"/>
    </source>
</evidence>
<dbReference type="EMBL" id="QFFI01000049">
    <property type="protein sequence ID" value="PWG61105.1"/>
    <property type="molecule type" value="Genomic_DNA"/>
</dbReference>
<feature type="region of interest" description="Disordered" evidence="11">
    <location>
        <begin position="305"/>
        <end position="341"/>
    </location>
</feature>
<dbReference type="EC" id="2.7.13.3" evidence="2"/>
<feature type="domain" description="CheW-like" evidence="14">
    <location>
        <begin position="667"/>
        <end position="800"/>
    </location>
</feature>
<dbReference type="Gene3D" id="1.20.120.160">
    <property type="entry name" value="HPT domain"/>
    <property type="match status" value="1"/>
</dbReference>
<keyword evidence="17" id="KW-1185">Reference proteome</keyword>
<dbReference type="PROSITE" id="PS50894">
    <property type="entry name" value="HPT"/>
    <property type="match status" value="1"/>
</dbReference>
<dbReference type="PRINTS" id="PR00344">
    <property type="entry name" value="BCTRLSENSOR"/>
</dbReference>
<evidence type="ECO:0000256" key="9">
    <source>
        <dbReference type="PROSITE-ProRule" id="PRU00110"/>
    </source>
</evidence>
<dbReference type="InterPro" id="IPR011006">
    <property type="entry name" value="CheY-like_superfamily"/>
</dbReference>
<feature type="domain" description="HPt" evidence="15">
    <location>
        <begin position="173"/>
        <end position="277"/>
    </location>
</feature>
<dbReference type="Pfam" id="PF01627">
    <property type="entry name" value="Hpt"/>
    <property type="match status" value="1"/>
</dbReference>
<evidence type="ECO:0000256" key="10">
    <source>
        <dbReference type="PROSITE-ProRule" id="PRU00169"/>
    </source>
</evidence>
<dbReference type="Pfam" id="PF02518">
    <property type="entry name" value="HATPase_c"/>
    <property type="match status" value="1"/>
</dbReference>
<keyword evidence="5" id="KW-0808">Transferase</keyword>
<dbReference type="GO" id="GO:0000155">
    <property type="term" value="F:phosphorelay sensor kinase activity"/>
    <property type="evidence" value="ECO:0007669"/>
    <property type="project" value="UniProtKB-ARBA"/>
</dbReference>
<evidence type="ECO:0000256" key="5">
    <source>
        <dbReference type="ARBA" id="ARBA00022679"/>
    </source>
</evidence>
<dbReference type="PROSITE" id="PS50109">
    <property type="entry name" value="HIS_KIN"/>
    <property type="match status" value="1"/>
</dbReference>
<dbReference type="InterPro" id="IPR036890">
    <property type="entry name" value="HATPase_C_sf"/>
</dbReference>
<gene>
    <name evidence="16" type="ORF">DEM34_18075</name>
</gene>
<dbReference type="SMART" id="SM00387">
    <property type="entry name" value="HATPase_c"/>
    <property type="match status" value="1"/>
</dbReference>
<dbReference type="PROSITE" id="PS50851">
    <property type="entry name" value="CHEW"/>
    <property type="match status" value="1"/>
</dbReference>
<feature type="domain" description="Response regulatory" evidence="13">
    <location>
        <begin position="820"/>
        <end position="936"/>
    </location>
</feature>
<reference evidence="16 17" key="1">
    <citation type="submission" date="2018-05" db="EMBL/GenBank/DDBJ databases">
        <title>Spiribacter halobius sp. nov., a moderately halophilic bacterium isolated from marine solar saltern.</title>
        <authorList>
            <person name="Zheng W.-S."/>
            <person name="Lu D.-C."/>
            <person name="Du Z.-J."/>
        </authorList>
    </citation>
    <scope>NUCLEOTIDE SEQUENCE [LARGE SCALE GENOMIC DNA]</scope>
    <source>
        <strain evidence="16 17">E85</strain>
    </source>
</reference>
<feature type="modified residue" description="Phosphohistidine" evidence="9">
    <location>
        <position position="220"/>
    </location>
</feature>
<dbReference type="SUPFAM" id="SSF47226">
    <property type="entry name" value="Histidine-containing phosphotransfer domain, HPT domain"/>
    <property type="match status" value="1"/>
</dbReference>
<dbReference type="InterPro" id="IPR005467">
    <property type="entry name" value="His_kinase_dom"/>
</dbReference>
<feature type="modified residue" description="4-aspartylphosphate" evidence="10">
    <location>
        <position position="869"/>
    </location>
</feature>
<dbReference type="InterPro" id="IPR002545">
    <property type="entry name" value="CheW-lke_dom"/>
</dbReference>
<keyword evidence="7" id="KW-0902">Two-component regulatory system</keyword>
<dbReference type="CDD" id="cd00088">
    <property type="entry name" value="HPT"/>
    <property type="match status" value="1"/>
</dbReference>
<accession>A0A2U2MW66</accession>
<dbReference type="AlphaFoldDB" id="A0A2U2MW66"/>
<evidence type="ECO:0000256" key="4">
    <source>
        <dbReference type="ARBA" id="ARBA00022553"/>
    </source>
</evidence>
<feature type="domain" description="Histidine kinase" evidence="12">
    <location>
        <begin position="451"/>
        <end position="665"/>
    </location>
</feature>
<evidence type="ECO:0000259" key="13">
    <source>
        <dbReference type="PROSITE" id="PS50110"/>
    </source>
</evidence>
<evidence type="ECO:0000259" key="15">
    <source>
        <dbReference type="PROSITE" id="PS50894"/>
    </source>
</evidence>
<dbReference type="InterPro" id="IPR036641">
    <property type="entry name" value="HPT_dom_sf"/>
</dbReference>
<dbReference type="SUPFAM" id="SSF50341">
    <property type="entry name" value="CheW-like"/>
    <property type="match status" value="1"/>
</dbReference>